<feature type="compositionally biased region" description="Polar residues" evidence="1">
    <location>
        <begin position="129"/>
        <end position="145"/>
    </location>
</feature>
<dbReference type="KEGG" id="ffu:CLAFUR5_08343"/>
<dbReference type="EMBL" id="CP090165">
    <property type="protein sequence ID" value="UJO15340.1"/>
    <property type="molecule type" value="Genomic_DNA"/>
</dbReference>
<feature type="region of interest" description="Disordered" evidence="1">
    <location>
        <begin position="126"/>
        <end position="145"/>
    </location>
</feature>
<dbReference type="GeneID" id="71988221"/>
<dbReference type="RefSeq" id="XP_047759706.1">
    <property type="nucleotide sequence ID" value="XM_047907491.1"/>
</dbReference>
<reference evidence="2" key="2">
    <citation type="journal article" date="2022" name="Microb. Genom.">
        <title>A chromosome-scale genome assembly of the tomato pathogen Cladosporium fulvum reveals a compartmentalized genome architecture and the presence of a dispensable chromosome.</title>
        <authorList>
            <person name="Zaccaron A.Z."/>
            <person name="Chen L.H."/>
            <person name="Samaras A."/>
            <person name="Stergiopoulos I."/>
        </authorList>
    </citation>
    <scope>NUCLEOTIDE SEQUENCE</scope>
    <source>
        <strain evidence="2">Race5_Kim</strain>
    </source>
</reference>
<keyword evidence="3" id="KW-1185">Reference proteome</keyword>
<name>A0A9Q8LDF3_PASFU</name>
<accession>A0A9Q8LDF3</accession>
<evidence type="ECO:0000313" key="2">
    <source>
        <dbReference type="EMBL" id="UJO15340.1"/>
    </source>
</evidence>
<evidence type="ECO:0000256" key="1">
    <source>
        <dbReference type="SAM" id="MobiDB-lite"/>
    </source>
</evidence>
<protein>
    <submittedName>
        <fullName evidence="2">Uncharacterized protein</fullName>
    </submittedName>
</protein>
<evidence type="ECO:0000313" key="3">
    <source>
        <dbReference type="Proteomes" id="UP000756132"/>
    </source>
</evidence>
<dbReference type="AlphaFoldDB" id="A0A9Q8LDF3"/>
<sequence>MEPPSANDETPTIANAIAVAFRFGRDDGLETGIVEGKIFQAAKESSHMTLQIVNLAQQKEQLSADLDSTIEQFRACVDAQTWQQLRERLYQLNDEVTRVLAKMMFVKEQLERFEAEAGVLRDEVDNLRSDQQTQNTSDASNTEAA</sequence>
<reference evidence="2" key="1">
    <citation type="submission" date="2021-12" db="EMBL/GenBank/DDBJ databases">
        <authorList>
            <person name="Zaccaron A."/>
            <person name="Stergiopoulos I."/>
        </authorList>
    </citation>
    <scope>NUCLEOTIDE SEQUENCE</scope>
    <source>
        <strain evidence="2">Race5_Kim</strain>
    </source>
</reference>
<gene>
    <name evidence="2" type="ORF">CLAFUR5_08343</name>
</gene>
<dbReference type="Proteomes" id="UP000756132">
    <property type="component" value="Chromosome 3"/>
</dbReference>
<organism evidence="2 3">
    <name type="scientific">Passalora fulva</name>
    <name type="common">Tomato leaf mold</name>
    <name type="synonym">Cladosporium fulvum</name>
    <dbReference type="NCBI Taxonomy" id="5499"/>
    <lineage>
        <taxon>Eukaryota</taxon>
        <taxon>Fungi</taxon>
        <taxon>Dikarya</taxon>
        <taxon>Ascomycota</taxon>
        <taxon>Pezizomycotina</taxon>
        <taxon>Dothideomycetes</taxon>
        <taxon>Dothideomycetidae</taxon>
        <taxon>Mycosphaerellales</taxon>
        <taxon>Mycosphaerellaceae</taxon>
        <taxon>Fulvia</taxon>
    </lineage>
</organism>
<proteinExistence type="predicted"/>